<dbReference type="SMART" id="SM00471">
    <property type="entry name" value="HDc"/>
    <property type="match status" value="1"/>
</dbReference>
<dbReference type="SUPFAM" id="SSF51182">
    <property type="entry name" value="RmlC-like cupins"/>
    <property type="match status" value="1"/>
</dbReference>
<dbReference type="eggNOG" id="COG3437">
    <property type="taxonomic scope" value="Bacteria"/>
</dbReference>
<dbReference type="InterPro" id="IPR011051">
    <property type="entry name" value="RmlC_Cupin_sf"/>
</dbReference>
<dbReference type="PANTHER" id="PTHR45228:SF4">
    <property type="entry name" value="LIPOPROTEIN"/>
    <property type="match status" value="1"/>
</dbReference>
<dbReference type="STRING" id="1356854.N007_18690"/>
<dbReference type="EMBL" id="CP080467">
    <property type="protein sequence ID" value="UNO48519.1"/>
    <property type="molecule type" value="Genomic_DNA"/>
</dbReference>
<keyword evidence="2" id="KW-1185">Reference proteome</keyword>
<dbReference type="RefSeq" id="WP_021294843.1">
    <property type="nucleotide sequence ID" value="NZ_AURB01000019.1"/>
</dbReference>
<evidence type="ECO:0000313" key="2">
    <source>
        <dbReference type="Proteomes" id="UP000829401"/>
    </source>
</evidence>
<dbReference type="AlphaFoldDB" id="T0CKG5"/>
<dbReference type="PROSITE" id="PS51832">
    <property type="entry name" value="HD_GYP"/>
    <property type="match status" value="1"/>
</dbReference>
<organism evidence="1 2">
    <name type="scientific">Alicyclobacillus acidoterrestris (strain ATCC 49025 / DSM 3922 / CIP 106132 / NCIMB 13137 / GD3B)</name>
    <dbReference type="NCBI Taxonomy" id="1356854"/>
    <lineage>
        <taxon>Bacteria</taxon>
        <taxon>Bacillati</taxon>
        <taxon>Bacillota</taxon>
        <taxon>Bacilli</taxon>
        <taxon>Bacillales</taxon>
        <taxon>Alicyclobacillaceae</taxon>
        <taxon>Alicyclobacillus</taxon>
    </lineage>
</organism>
<accession>A0A9E7CQT6</accession>
<protein>
    <submittedName>
        <fullName evidence="1">HD domain-containing protein</fullName>
    </submittedName>
</protein>
<accession>T0CKG5</accession>
<dbReference type="KEGG" id="aaco:K1I37_17940"/>
<dbReference type="Proteomes" id="UP000829401">
    <property type="component" value="Chromosome"/>
</dbReference>
<dbReference type="OrthoDB" id="9759601at2"/>
<dbReference type="InterPro" id="IPR037522">
    <property type="entry name" value="HD_GYP_dom"/>
</dbReference>
<dbReference type="PANTHER" id="PTHR45228">
    <property type="entry name" value="CYCLIC DI-GMP PHOSPHODIESTERASE TM_0186-RELATED"/>
    <property type="match status" value="1"/>
</dbReference>
<dbReference type="SUPFAM" id="SSF109604">
    <property type="entry name" value="HD-domain/PDEase-like"/>
    <property type="match status" value="1"/>
</dbReference>
<proteinExistence type="predicted"/>
<dbReference type="Gene3D" id="1.10.3210.10">
    <property type="entry name" value="Hypothetical protein af1432"/>
    <property type="match status" value="1"/>
</dbReference>
<dbReference type="InterPro" id="IPR003607">
    <property type="entry name" value="HD/PDEase_dom"/>
</dbReference>
<dbReference type="Pfam" id="PF13487">
    <property type="entry name" value="HD_5"/>
    <property type="match status" value="1"/>
</dbReference>
<gene>
    <name evidence="1" type="ORF">K1I37_17940</name>
</gene>
<dbReference type="InterPro" id="IPR052020">
    <property type="entry name" value="Cyclic_di-GMP/3'3'-cGAMP_PDE"/>
</dbReference>
<reference evidence="2" key="1">
    <citation type="journal article" date="2022" name="G3 (Bethesda)">
        <title>Unveiling the complete genome sequence of Alicyclobacillus acidoterrestris DSM 3922T, a taint-producing strain.</title>
        <authorList>
            <person name="Leonardo I.C."/>
            <person name="Barreto Crespo M.T."/>
            <person name="Gaspar F.B."/>
        </authorList>
    </citation>
    <scope>NUCLEOTIDE SEQUENCE [LARGE SCALE GENOMIC DNA]</scope>
    <source>
        <strain evidence="2">DSM 3922</strain>
    </source>
</reference>
<dbReference type="CDD" id="cd00077">
    <property type="entry name" value="HDc"/>
    <property type="match status" value="1"/>
</dbReference>
<sequence length="312" mass="35105">MELKKEYSTSWLHHISQEDGIERVESGNTTLTLLASKNGTEIIHHRLSKGKSWALAPLEGWDELEFVHLLSGRLHYKLGDAEGILEPGESLSAEPVQDCIIFTADEDSTFIYVCSNYVFHQYSEITRKFNHLAVEIAEKDGYTASHCERIKTHSLEIGRRMSLNNNELMSLSFGAFFHDIGKLNIPDEILLKPSRLNDEEFSIIRMHTTFGKEILASTGVPHLIEAGVIAEQHHERFDGSGYPHGLMGNQIDVGASIVAVVDSYDAMTSNRPYQRAKSKDQAICEIRELRGTAYHPDVVDTFLSLVDTFQDI</sequence>
<evidence type="ECO:0000313" key="1">
    <source>
        <dbReference type="EMBL" id="UNO48519.1"/>
    </source>
</evidence>
<name>T0CKG5_ALIAG</name>